<dbReference type="Pfam" id="PF13450">
    <property type="entry name" value="NAD_binding_8"/>
    <property type="match status" value="1"/>
</dbReference>
<dbReference type="PRINTS" id="PR00368">
    <property type="entry name" value="FADPNR"/>
</dbReference>
<organism evidence="1 2">
    <name type="scientific">Actinotalea ferrariae CF5-4</name>
    <dbReference type="NCBI Taxonomy" id="948458"/>
    <lineage>
        <taxon>Bacteria</taxon>
        <taxon>Bacillati</taxon>
        <taxon>Actinomycetota</taxon>
        <taxon>Actinomycetes</taxon>
        <taxon>Micrococcales</taxon>
        <taxon>Cellulomonadaceae</taxon>
        <taxon>Actinotalea</taxon>
    </lineage>
</organism>
<dbReference type="InterPro" id="IPR036188">
    <property type="entry name" value="FAD/NAD-bd_sf"/>
</dbReference>
<name>A0A021VVK1_9CELL</name>
<gene>
    <name evidence="1" type="ORF">N866_02960</name>
</gene>
<comment type="caution">
    <text evidence="1">The sequence shown here is derived from an EMBL/GenBank/DDBJ whole genome shotgun (WGS) entry which is preliminary data.</text>
</comment>
<dbReference type="AlphaFoldDB" id="A0A021VVK1"/>
<keyword evidence="2" id="KW-1185">Reference proteome</keyword>
<dbReference type="PANTHER" id="PTHR10668">
    <property type="entry name" value="PHYTOENE DEHYDROGENASE"/>
    <property type="match status" value="1"/>
</dbReference>
<dbReference type="SUPFAM" id="SSF51905">
    <property type="entry name" value="FAD/NAD(P)-binding domain"/>
    <property type="match status" value="1"/>
</dbReference>
<evidence type="ECO:0000313" key="2">
    <source>
        <dbReference type="Proteomes" id="UP000019753"/>
    </source>
</evidence>
<dbReference type="Proteomes" id="UP000019753">
    <property type="component" value="Unassembled WGS sequence"/>
</dbReference>
<dbReference type="Gene3D" id="3.50.50.60">
    <property type="entry name" value="FAD/NAD(P)-binding domain"/>
    <property type="match status" value="1"/>
</dbReference>
<dbReference type="EMBL" id="AXCW01000128">
    <property type="protein sequence ID" value="EYR63097.1"/>
    <property type="molecule type" value="Genomic_DNA"/>
</dbReference>
<accession>A0A021VVK1</accession>
<sequence length="484" mass="50524">MDVVVVGSGPNGLAAAVTLARSGLSVEVLEAQPTAGGGARTVPGIVDGVVHDQCSAVHPMALASPFFRRFDLAGRGVELLTPEVSYAQPLADGDAAVAYRSLDRTVEHLGVDGPAWRALLGPLVEHADGVVDLVLGDYRRLPRDLVAAVGFGLRVLEQGLGATWGRRFQEGRAPALITGVASHAITPLPSLPAAGTALLLGALGHATGWCVPRGGTQVITDALLADLARHGGVVTTDRPVRRGADLPRARAYVFDTTPATAAEVLADRMPTRFAQGFRRFRHGNGAAKVDFVLSGPVPWAHPEVGRAGTVHLGGSRPEMARAEHAVARGRHAQHPTVLLSDPAVVDPGRIGPAGIRPLWTYAHVPAGSERDMTAAVTAEIERFAPGFRDVVVAAHAVPAARMAVDNANYVGGDIAGGAITLRRMLVGPRWQVDPYATGVEGAYLCSSSAPPGPGVHGMGGWHVARRVLRDRFGIAVPPDLRPGR</sequence>
<evidence type="ECO:0000313" key="1">
    <source>
        <dbReference type="EMBL" id="EYR63097.1"/>
    </source>
</evidence>
<dbReference type="PRINTS" id="PR00411">
    <property type="entry name" value="PNDRDTASEI"/>
</dbReference>
<dbReference type="PANTHER" id="PTHR10668:SF105">
    <property type="entry name" value="DEHYDROGENASE-RELATED"/>
    <property type="match status" value="1"/>
</dbReference>
<reference evidence="1 2" key="1">
    <citation type="submission" date="2014-01" db="EMBL/GenBank/DDBJ databases">
        <title>Actinotalea ferrariae CF5-4.</title>
        <authorList>
            <person name="Chen F."/>
            <person name="Li Y."/>
            <person name="Wang G."/>
        </authorList>
    </citation>
    <scope>NUCLEOTIDE SEQUENCE [LARGE SCALE GENOMIC DNA]</scope>
    <source>
        <strain evidence="1 2">CF5-4</strain>
    </source>
</reference>
<proteinExistence type="predicted"/>
<protein>
    <submittedName>
        <fullName evidence="1">Phytoene dehydrogenase</fullName>
    </submittedName>
</protein>